<proteinExistence type="predicted"/>
<gene>
    <name evidence="1" type="ORF">PHIM7_339</name>
</gene>
<protein>
    <submittedName>
        <fullName evidence="1">Uncharacterized protein</fullName>
    </submittedName>
</protein>
<organism evidence="1 2">
    <name type="scientific">Sinorhizobium phage phiM7</name>
    <dbReference type="NCBI Taxonomy" id="1647403"/>
    <lineage>
        <taxon>Viruses</taxon>
        <taxon>Duplodnaviria</taxon>
        <taxon>Heunggongvirae</taxon>
        <taxon>Uroviricota</taxon>
        <taxon>Caudoviricetes</taxon>
        <taxon>Emdodecavirus</taxon>
        <taxon>Emdodecavirus M7</taxon>
    </lineage>
</organism>
<dbReference type="EMBL" id="KR052480">
    <property type="protein sequence ID" value="AKF12884.1"/>
    <property type="molecule type" value="Genomic_DNA"/>
</dbReference>
<sequence length="42" mass="5005">MIDKDTEERIETDVKFVPLLTAEQKRKLAEQTRKTEEKEAKK</sequence>
<evidence type="ECO:0000313" key="2">
    <source>
        <dbReference type="Proteomes" id="UP000221947"/>
    </source>
</evidence>
<name>A0A0F6WBT6_9CAUD</name>
<dbReference type="Proteomes" id="UP000221947">
    <property type="component" value="Segment"/>
</dbReference>
<evidence type="ECO:0000313" key="1">
    <source>
        <dbReference type="EMBL" id="AKF12884.1"/>
    </source>
</evidence>
<reference evidence="1 2" key="1">
    <citation type="submission" date="2015-04" db="EMBL/GenBank/DDBJ databases">
        <authorList>
            <person name="Schouten J.T."/>
            <person name="Crockett J.T."/>
            <person name="Hodson T.S."/>
            <person name="Hyde J.R."/>
            <person name="Smith T.A."/>
            <person name="Merrill B.D."/>
            <person name="Crook M.B."/>
            <person name="Griffitts J.S."/>
            <person name="Burnett S.H."/>
            <person name="Grose J.H."/>
            <person name="Breakwell D.P."/>
        </authorList>
    </citation>
    <scope>NUCLEOTIDE SEQUENCE [LARGE SCALE GENOMIC DNA]</scope>
</reference>
<keyword evidence="2" id="KW-1185">Reference proteome</keyword>
<accession>A0A0F6WBT6</accession>